<sequence>MHYNGEKIKRKMDNILYFDDVDDFLYNNFFNRKKSCHAVMVVNSSGEYLQYNGEYSENQLNSFITALSQTK</sequence>
<name>A0A9W6B7W7_9FLAO</name>
<evidence type="ECO:0000313" key="1">
    <source>
        <dbReference type="EMBL" id="GLB53007.1"/>
    </source>
</evidence>
<keyword evidence="2" id="KW-1185">Reference proteome</keyword>
<dbReference type="Proteomes" id="UP001143545">
    <property type="component" value="Unassembled WGS sequence"/>
</dbReference>
<reference evidence="1" key="1">
    <citation type="submission" date="2022-07" db="EMBL/GenBank/DDBJ databases">
        <title>Taxonomy of Novel Oxalotrophic and Methylotrophic Bacteria.</title>
        <authorList>
            <person name="Sahin N."/>
            <person name="Tani A."/>
        </authorList>
    </citation>
    <scope>NUCLEOTIDE SEQUENCE</scope>
    <source>
        <strain evidence="1">AM327</strain>
    </source>
</reference>
<protein>
    <submittedName>
        <fullName evidence="1">Uncharacterized protein</fullName>
    </submittedName>
</protein>
<organism evidence="1 2">
    <name type="scientific">Neptunitalea chrysea</name>
    <dbReference type="NCBI Taxonomy" id="1647581"/>
    <lineage>
        <taxon>Bacteria</taxon>
        <taxon>Pseudomonadati</taxon>
        <taxon>Bacteroidota</taxon>
        <taxon>Flavobacteriia</taxon>
        <taxon>Flavobacteriales</taxon>
        <taxon>Flavobacteriaceae</taxon>
        <taxon>Neptunitalea</taxon>
    </lineage>
</organism>
<gene>
    <name evidence="1" type="ORF">NBRC110019_20470</name>
</gene>
<dbReference type="EMBL" id="BRVP01000013">
    <property type="protein sequence ID" value="GLB53007.1"/>
    <property type="molecule type" value="Genomic_DNA"/>
</dbReference>
<comment type="caution">
    <text evidence="1">The sequence shown here is derived from an EMBL/GenBank/DDBJ whole genome shotgun (WGS) entry which is preliminary data.</text>
</comment>
<dbReference type="AlphaFoldDB" id="A0A9W6B7W7"/>
<evidence type="ECO:0000313" key="2">
    <source>
        <dbReference type="Proteomes" id="UP001143545"/>
    </source>
</evidence>
<accession>A0A9W6B7W7</accession>
<proteinExistence type="predicted"/>